<evidence type="ECO:0008006" key="7">
    <source>
        <dbReference type="Google" id="ProtNLM"/>
    </source>
</evidence>
<organism evidence="5 6">
    <name type="scientific">Rhodococcus rhodnii LMG 5362</name>
    <dbReference type="NCBI Taxonomy" id="1273125"/>
    <lineage>
        <taxon>Bacteria</taxon>
        <taxon>Bacillati</taxon>
        <taxon>Actinomycetota</taxon>
        <taxon>Actinomycetes</taxon>
        <taxon>Mycobacteriales</taxon>
        <taxon>Nocardiaceae</taxon>
        <taxon>Rhodococcus</taxon>
    </lineage>
</organism>
<dbReference type="RefSeq" id="WP_010838456.1">
    <property type="nucleotide sequence ID" value="NZ_APMY01000072.1"/>
</dbReference>
<evidence type="ECO:0000256" key="3">
    <source>
        <dbReference type="ARBA" id="ARBA00022490"/>
    </source>
</evidence>
<dbReference type="EMBL" id="APMY01000072">
    <property type="protein sequence ID" value="EOM76243.1"/>
    <property type="molecule type" value="Genomic_DNA"/>
</dbReference>
<evidence type="ECO:0000313" key="5">
    <source>
        <dbReference type="EMBL" id="EOM76243.1"/>
    </source>
</evidence>
<proteinExistence type="inferred from homology"/>
<evidence type="ECO:0000256" key="4">
    <source>
        <dbReference type="ARBA" id="ARBA00023186"/>
    </source>
</evidence>
<dbReference type="eggNOG" id="ENOG5033TZG">
    <property type="taxonomic scope" value="Bacteria"/>
</dbReference>
<comment type="similarity">
    <text evidence="2">Belongs to the EspG family.</text>
</comment>
<protein>
    <recommendedName>
        <fullName evidence="7">ESX secretion-associated protein EspG</fullName>
    </recommendedName>
</protein>
<comment type="subcellular location">
    <subcellularLocation>
        <location evidence="1">Cytoplasm</location>
    </subcellularLocation>
</comment>
<keyword evidence="6" id="KW-1185">Reference proteome</keyword>
<comment type="caution">
    <text evidence="5">The sequence shown here is derived from an EMBL/GenBank/DDBJ whole genome shotgun (WGS) entry which is preliminary data.</text>
</comment>
<sequence>MIDLGTGVAVGDAVVGGPVAAPAAASVLDLGTAPAATDTITLSLDDVNFLVETLSLDQLPVVLDIAPTFDQDEQQLLAHRASEESLTERGIVHGGRVRDDVQRALATVARPRWELAVRWSIEGTVSRMCVSYDEHMSIAATRTAEALILRDVTVDPIGAVVGALGAPPAMTFNGINTPTAELVAALDESADPAALASRLTASGANSSDATEVGRAMFGCVSFAEIVGITYGDGNYDPVGGPVTVFDTDAGRVVGTSSVSGHGVDWSSLSPGTSSRLRQALVSLTERLG</sequence>
<accession>R7WLS0</accession>
<reference evidence="5 6" key="1">
    <citation type="journal article" date="2013" name="Genome Announc.">
        <title>Draft Genome Sequence of Rhodococcus rhodnii Strain LMG5362, a Symbiont of Rhodnius prolixus (Hemiptera, Reduviidae, Triatominae), the Principle Vector of Trypanosoma cruzi.</title>
        <authorList>
            <person name="Pachebat J.A."/>
            <person name="van Keulen G."/>
            <person name="Whitten M.M."/>
            <person name="Girdwood S."/>
            <person name="Del Sol R."/>
            <person name="Dyson P.J."/>
            <person name="Facey P.D."/>
        </authorList>
    </citation>
    <scope>NUCLEOTIDE SEQUENCE [LARGE SCALE GENOMIC DNA]</scope>
    <source>
        <strain evidence="5 6">LMG 5362</strain>
    </source>
</reference>
<dbReference type="Pfam" id="PF14011">
    <property type="entry name" value="ESX-1_EspG"/>
    <property type="match status" value="1"/>
</dbReference>
<name>R7WLS0_9NOCA</name>
<evidence type="ECO:0000313" key="6">
    <source>
        <dbReference type="Proteomes" id="UP000013525"/>
    </source>
</evidence>
<dbReference type="AlphaFoldDB" id="R7WLS0"/>
<dbReference type="InterPro" id="IPR025734">
    <property type="entry name" value="EspG"/>
</dbReference>
<keyword evidence="3" id="KW-0963">Cytoplasm</keyword>
<dbReference type="Proteomes" id="UP000013525">
    <property type="component" value="Unassembled WGS sequence"/>
</dbReference>
<gene>
    <name evidence="5" type="ORF">Rrhod_2402</name>
</gene>
<evidence type="ECO:0000256" key="1">
    <source>
        <dbReference type="ARBA" id="ARBA00004496"/>
    </source>
</evidence>
<keyword evidence="4" id="KW-0143">Chaperone</keyword>
<evidence type="ECO:0000256" key="2">
    <source>
        <dbReference type="ARBA" id="ARBA00006411"/>
    </source>
</evidence>
<dbReference type="PATRIC" id="fig|1273125.3.peg.2298"/>